<organism evidence="1 2">
    <name type="scientific">Helianthus annuus</name>
    <name type="common">Common sunflower</name>
    <dbReference type="NCBI Taxonomy" id="4232"/>
    <lineage>
        <taxon>Eukaryota</taxon>
        <taxon>Viridiplantae</taxon>
        <taxon>Streptophyta</taxon>
        <taxon>Embryophyta</taxon>
        <taxon>Tracheophyta</taxon>
        <taxon>Spermatophyta</taxon>
        <taxon>Magnoliopsida</taxon>
        <taxon>eudicotyledons</taxon>
        <taxon>Gunneridae</taxon>
        <taxon>Pentapetalae</taxon>
        <taxon>asterids</taxon>
        <taxon>campanulids</taxon>
        <taxon>Asterales</taxon>
        <taxon>Asteraceae</taxon>
        <taxon>Asteroideae</taxon>
        <taxon>Heliantheae alliance</taxon>
        <taxon>Heliantheae</taxon>
        <taxon>Helianthus</taxon>
    </lineage>
</organism>
<reference evidence="2" key="1">
    <citation type="journal article" date="2017" name="Nature">
        <title>The sunflower genome provides insights into oil metabolism, flowering and Asterid evolution.</title>
        <authorList>
            <person name="Badouin H."/>
            <person name="Gouzy J."/>
            <person name="Grassa C.J."/>
            <person name="Murat F."/>
            <person name="Staton S.E."/>
            <person name="Cottret L."/>
            <person name="Lelandais-Briere C."/>
            <person name="Owens G.L."/>
            <person name="Carrere S."/>
            <person name="Mayjonade B."/>
            <person name="Legrand L."/>
            <person name="Gill N."/>
            <person name="Kane N.C."/>
            <person name="Bowers J.E."/>
            <person name="Hubner S."/>
            <person name="Bellec A."/>
            <person name="Berard A."/>
            <person name="Berges H."/>
            <person name="Blanchet N."/>
            <person name="Boniface M.C."/>
            <person name="Brunel D."/>
            <person name="Catrice O."/>
            <person name="Chaidir N."/>
            <person name="Claudel C."/>
            <person name="Donnadieu C."/>
            <person name="Faraut T."/>
            <person name="Fievet G."/>
            <person name="Helmstetter N."/>
            <person name="King M."/>
            <person name="Knapp S.J."/>
            <person name="Lai Z."/>
            <person name="Le Paslier M.C."/>
            <person name="Lippi Y."/>
            <person name="Lorenzon L."/>
            <person name="Mandel J.R."/>
            <person name="Marage G."/>
            <person name="Marchand G."/>
            <person name="Marquand E."/>
            <person name="Bret-Mestries E."/>
            <person name="Morien E."/>
            <person name="Nambeesan S."/>
            <person name="Nguyen T."/>
            <person name="Pegot-Espagnet P."/>
            <person name="Pouilly N."/>
            <person name="Raftis F."/>
            <person name="Sallet E."/>
            <person name="Schiex T."/>
            <person name="Thomas J."/>
            <person name="Vandecasteele C."/>
            <person name="Vares D."/>
            <person name="Vear F."/>
            <person name="Vautrin S."/>
            <person name="Crespi M."/>
            <person name="Mangin B."/>
            <person name="Burke J.M."/>
            <person name="Salse J."/>
            <person name="Munos S."/>
            <person name="Vincourt P."/>
            <person name="Rieseberg L.H."/>
            <person name="Langlade N.B."/>
        </authorList>
    </citation>
    <scope>NUCLEOTIDE SEQUENCE [LARGE SCALE GENOMIC DNA]</scope>
    <source>
        <strain evidence="2">cv. SF193</strain>
    </source>
</reference>
<dbReference type="AlphaFoldDB" id="A0A251T5I4"/>
<name>A0A251T5I4_HELAN</name>
<evidence type="ECO:0000313" key="1">
    <source>
        <dbReference type="EMBL" id="OTG06375.1"/>
    </source>
</evidence>
<proteinExistence type="predicted"/>
<evidence type="ECO:0000313" key="2">
    <source>
        <dbReference type="Proteomes" id="UP000215914"/>
    </source>
</evidence>
<keyword evidence="2" id="KW-1185">Reference proteome</keyword>
<protein>
    <submittedName>
        <fullName evidence="1">Uncharacterized protein</fullName>
    </submittedName>
</protein>
<dbReference type="EMBL" id="CM007901">
    <property type="protein sequence ID" value="OTG06375.1"/>
    <property type="molecule type" value="Genomic_DNA"/>
</dbReference>
<dbReference type="Proteomes" id="UP000215914">
    <property type="component" value="Chromosome 12"/>
</dbReference>
<dbReference type="InParanoid" id="A0A251T5I4"/>
<gene>
    <name evidence="1" type="ORF">HannXRQ_Chr12g0384441</name>
</gene>
<accession>A0A251T5I4</accession>
<sequence length="50" mass="5761">MMAVHRVALVFLRQRPCVILLLIRKEHDSNSEQINGVSQNLTHPYCINVC</sequence>